<dbReference type="PANTHER" id="PTHR43265:SF1">
    <property type="entry name" value="ESTERASE ESTD"/>
    <property type="match status" value="1"/>
</dbReference>
<evidence type="ECO:0000313" key="2">
    <source>
        <dbReference type="EMBL" id="RED45082.1"/>
    </source>
</evidence>
<dbReference type="Gene3D" id="3.40.50.1820">
    <property type="entry name" value="alpha/beta hydrolase"/>
    <property type="match status" value="1"/>
</dbReference>
<dbReference type="OrthoDB" id="9765647at2"/>
<organism evidence="2 3">
    <name type="scientific">Aestuariispira insulae</name>
    <dbReference type="NCBI Taxonomy" id="1461337"/>
    <lineage>
        <taxon>Bacteria</taxon>
        <taxon>Pseudomonadati</taxon>
        <taxon>Pseudomonadota</taxon>
        <taxon>Alphaproteobacteria</taxon>
        <taxon>Rhodospirillales</taxon>
        <taxon>Kiloniellaceae</taxon>
        <taxon>Aestuariispira</taxon>
    </lineage>
</organism>
<dbReference type="InterPro" id="IPR022742">
    <property type="entry name" value="Hydrolase_4"/>
</dbReference>
<evidence type="ECO:0000259" key="1">
    <source>
        <dbReference type="Pfam" id="PF12146"/>
    </source>
</evidence>
<evidence type="ECO:0000313" key="3">
    <source>
        <dbReference type="Proteomes" id="UP000256845"/>
    </source>
</evidence>
<reference evidence="2 3" key="1">
    <citation type="submission" date="2018-07" db="EMBL/GenBank/DDBJ databases">
        <title>Genomic Encyclopedia of Type Strains, Phase III (KMG-III): the genomes of soil and plant-associated and newly described type strains.</title>
        <authorList>
            <person name="Whitman W."/>
        </authorList>
    </citation>
    <scope>NUCLEOTIDE SEQUENCE [LARGE SCALE GENOMIC DNA]</scope>
    <source>
        <strain evidence="2 3">CECT 8488</strain>
    </source>
</reference>
<dbReference type="SUPFAM" id="SSF53474">
    <property type="entry name" value="alpha/beta-Hydrolases"/>
    <property type="match status" value="1"/>
</dbReference>
<keyword evidence="3" id="KW-1185">Reference proteome</keyword>
<gene>
    <name evidence="2" type="ORF">DFP90_11275</name>
</gene>
<name>A0A3D9H6J0_9PROT</name>
<protein>
    <recommendedName>
        <fullName evidence="1">Serine aminopeptidase S33 domain-containing protein</fullName>
    </recommendedName>
</protein>
<dbReference type="Pfam" id="PF12146">
    <property type="entry name" value="Hydrolase_4"/>
    <property type="match status" value="1"/>
</dbReference>
<dbReference type="InterPro" id="IPR053145">
    <property type="entry name" value="AB_hydrolase_Est10"/>
</dbReference>
<dbReference type="InterPro" id="IPR029058">
    <property type="entry name" value="AB_hydrolase_fold"/>
</dbReference>
<proteinExistence type="predicted"/>
<feature type="domain" description="Serine aminopeptidase S33" evidence="1">
    <location>
        <begin position="77"/>
        <end position="294"/>
    </location>
</feature>
<dbReference type="EMBL" id="QRDW01000012">
    <property type="protein sequence ID" value="RED45082.1"/>
    <property type="molecule type" value="Genomic_DNA"/>
</dbReference>
<dbReference type="PANTHER" id="PTHR43265">
    <property type="entry name" value="ESTERASE ESTD"/>
    <property type="match status" value="1"/>
</dbReference>
<dbReference type="GO" id="GO:0052689">
    <property type="term" value="F:carboxylic ester hydrolase activity"/>
    <property type="evidence" value="ECO:0007669"/>
    <property type="project" value="TreeGrafter"/>
</dbReference>
<sequence>MTGLIRTVLVLMTAVVLLAGGALLLVFENFEISAARQVTLPFKHGTDRLEGDLWLPEGEGPHPVALLVHGDGPQDRTSSDGYNPLINHLLSQGIGVFSWDKPGIGRSTGNWLTQSMADRADEALAALEVVAMQPEARKGAIGLIGFSQGGWVLPEIALKSDAPAFHVIIGGAVTWADQSLYLTRKRMEAEGVSADEITQAIAKERQENQRIFGDAPAADGQLSGREGFIARNFHVDARPGLAALSQPFLALLGKKDLNVDTRESAQVYQSILARAGHPDFEIHLIDGATHSLFRAEDYNFQTPGAWTSEAQLRFLLEGRDAYVPGSLETLSGWVRRVTGSQPPPS</sequence>
<comment type="caution">
    <text evidence="2">The sequence shown here is derived from an EMBL/GenBank/DDBJ whole genome shotgun (WGS) entry which is preliminary data.</text>
</comment>
<dbReference type="AlphaFoldDB" id="A0A3D9H6J0"/>
<accession>A0A3D9H6J0</accession>
<dbReference type="Proteomes" id="UP000256845">
    <property type="component" value="Unassembled WGS sequence"/>
</dbReference>
<dbReference type="RefSeq" id="WP_115938628.1">
    <property type="nucleotide sequence ID" value="NZ_QRDW01000012.1"/>
</dbReference>